<dbReference type="EMBL" id="JADQCH020000002">
    <property type="protein sequence ID" value="MEY2345342.1"/>
    <property type="molecule type" value="Genomic_DNA"/>
</dbReference>
<comment type="caution">
    <text evidence="1">The sequence shown here is derived from an EMBL/GenBank/DDBJ whole genome shotgun (WGS) entry which is preliminary data.</text>
</comment>
<accession>A0ABD5LZ60</accession>
<name>A0ABD5LZ60_PROMI</name>
<proteinExistence type="predicted"/>
<organism evidence="1">
    <name type="scientific">Proteus mirabilis</name>
    <dbReference type="NCBI Taxonomy" id="584"/>
    <lineage>
        <taxon>Bacteria</taxon>
        <taxon>Pseudomonadati</taxon>
        <taxon>Pseudomonadota</taxon>
        <taxon>Gammaproteobacteria</taxon>
        <taxon>Enterobacterales</taxon>
        <taxon>Morganellaceae</taxon>
        <taxon>Proteus</taxon>
    </lineage>
</organism>
<reference evidence="1" key="1">
    <citation type="submission" date="2021-05" db="EMBL/GenBank/DDBJ databases">
        <title>First report of NDM-5 and VEB-6 producing Proteus mirabilis isolated from blood of a sepsis patient in Kolkata, India.</title>
        <authorList>
            <person name="Halder G."/>
            <person name="Chaudhuri B."/>
            <person name="Dutta S."/>
        </authorList>
    </citation>
    <scope>NUCLEOTIDE SEQUENCE [LARGE SCALE GENOMIC DNA]</scope>
    <source>
        <strain evidence="1">7049</strain>
    </source>
</reference>
<dbReference type="AlphaFoldDB" id="A0ABD5LZ60"/>
<gene>
    <name evidence="1" type="ORF">I3679_020880</name>
</gene>
<protein>
    <submittedName>
        <fullName evidence="1">Uncharacterized protein</fullName>
    </submittedName>
</protein>
<sequence length="104" mass="12815">METLLKHSFWGNEERSNFWNNKRPITIDKQLEEYVKNFEQYEKQSIIELQEFYNLFYTAKMTQEKYQMENSAYLLNLLILSQGFQRYIFTLLQRLVITAVWQKK</sequence>
<evidence type="ECO:0000313" key="1">
    <source>
        <dbReference type="EMBL" id="MEY2345342.1"/>
    </source>
</evidence>